<dbReference type="Gene3D" id="1.10.10.10">
    <property type="entry name" value="Winged helix-like DNA-binding domain superfamily/Winged helix DNA-binding domain"/>
    <property type="match status" value="1"/>
</dbReference>
<dbReference type="PANTHER" id="PTHR30579">
    <property type="entry name" value="TRANSCRIPTIONAL REGULATOR"/>
    <property type="match status" value="1"/>
</dbReference>
<gene>
    <name evidence="6" type="ORF">N5923_12305</name>
</gene>
<keyword evidence="2" id="KW-0805">Transcription regulation</keyword>
<dbReference type="PRINTS" id="PR00039">
    <property type="entry name" value="HTHLYSR"/>
</dbReference>
<dbReference type="RefSeq" id="WP_267142105.1">
    <property type="nucleotide sequence ID" value="NZ_JAODIL010000066.1"/>
</dbReference>
<dbReference type="InterPro" id="IPR000847">
    <property type="entry name" value="LysR_HTH_N"/>
</dbReference>
<dbReference type="Pfam" id="PF00126">
    <property type="entry name" value="HTH_1"/>
    <property type="match status" value="1"/>
</dbReference>
<organism evidence="6 7">
    <name type="scientific">Winslowiella arboricola</name>
    <dbReference type="NCBI Taxonomy" id="2978220"/>
    <lineage>
        <taxon>Bacteria</taxon>
        <taxon>Pseudomonadati</taxon>
        <taxon>Pseudomonadota</taxon>
        <taxon>Gammaproteobacteria</taxon>
        <taxon>Enterobacterales</taxon>
        <taxon>Erwiniaceae</taxon>
        <taxon>Winslowiella</taxon>
    </lineage>
</organism>
<dbReference type="GO" id="GO:0003700">
    <property type="term" value="F:DNA-binding transcription factor activity"/>
    <property type="evidence" value="ECO:0007669"/>
    <property type="project" value="InterPro"/>
</dbReference>
<dbReference type="InterPro" id="IPR036390">
    <property type="entry name" value="WH_DNA-bd_sf"/>
</dbReference>
<accession>A0A9J6PLL4</accession>
<reference evidence="6" key="1">
    <citation type="submission" date="2022-09" db="EMBL/GenBank/DDBJ databases">
        <title>Winslowiella arboricola sp. nov., isolated from bleeding cankers on broadleaf hosts.</title>
        <authorList>
            <person name="Brady C."/>
            <person name="Kaur S."/>
            <person name="Crampton B."/>
            <person name="Maddock D."/>
            <person name="Arnold D."/>
            <person name="Denman S."/>
        </authorList>
    </citation>
    <scope>NUCLEOTIDE SEQUENCE</scope>
    <source>
        <strain evidence="6">BAC 15a-03b</strain>
    </source>
</reference>
<proteinExistence type="inferred from homology"/>
<evidence type="ECO:0000256" key="4">
    <source>
        <dbReference type="ARBA" id="ARBA00023163"/>
    </source>
</evidence>
<evidence type="ECO:0000256" key="3">
    <source>
        <dbReference type="ARBA" id="ARBA00023125"/>
    </source>
</evidence>
<keyword evidence="3" id="KW-0238">DNA-binding</keyword>
<dbReference type="GO" id="GO:0003677">
    <property type="term" value="F:DNA binding"/>
    <property type="evidence" value="ECO:0007669"/>
    <property type="project" value="UniProtKB-KW"/>
</dbReference>
<dbReference type="InterPro" id="IPR050176">
    <property type="entry name" value="LTTR"/>
</dbReference>
<dbReference type="PANTHER" id="PTHR30579:SF2">
    <property type="entry name" value="HTH-TYPE TRANSCRIPTIONAL REGULATOR ARGP"/>
    <property type="match status" value="1"/>
</dbReference>
<evidence type="ECO:0000259" key="5">
    <source>
        <dbReference type="PROSITE" id="PS50931"/>
    </source>
</evidence>
<dbReference type="PROSITE" id="PS50931">
    <property type="entry name" value="HTH_LYSR"/>
    <property type="match status" value="1"/>
</dbReference>
<dbReference type="AlphaFoldDB" id="A0A9J6PLL4"/>
<evidence type="ECO:0000256" key="1">
    <source>
        <dbReference type="ARBA" id="ARBA00009437"/>
    </source>
</evidence>
<comment type="caution">
    <text evidence="6">The sequence shown here is derived from an EMBL/GenBank/DDBJ whole genome shotgun (WGS) entry which is preliminary data.</text>
</comment>
<evidence type="ECO:0000313" key="7">
    <source>
        <dbReference type="Proteomes" id="UP001064262"/>
    </source>
</evidence>
<evidence type="ECO:0000313" key="6">
    <source>
        <dbReference type="EMBL" id="MCU5778274.1"/>
    </source>
</evidence>
<dbReference type="SUPFAM" id="SSF46785">
    <property type="entry name" value="Winged helix' DNA-binding domain"/>
    <property type="match status" value="1"/>
</dbReference>
<feature type="domain" description="HTH lysR-type" evidence="5">
    <location>
        <begin position="1"/>
        <end position="59"/>
    </location>
</feature>
<keyword evidence="4" id="KW-0804">Transcription</keyword>
<protein>
    <submittedName>
        <fullName evidence="6">LysR family transcriptional regulator</fullName>
    </submittedName>
</protein>
<name>A0A9J6PLL4_9GAMM</name>
<sequence length="85" mass="9614">MRAGFKKINAFLTVVDTGSFEEAARQLYITPSAVSLRLSSLEDEMGEKLVVRRRPCIPTAKGKIFYQHALELQNVKTQLERAFAQ</sequence>
<dbReference type="InterPro" id="IPR036388">
    <property type="entry name" value="WH-like_DNA-bd_sf"/>
</dbReference>
<keyword evidence="7" id="KW-1185">Reference proteome</keyword>
<dbReference type="EMBL" id="JAODIM010000041">
    <property type="protein sequence ID" value="MCU5778274.1"/>
    <property type="molecule type" value="Genomic_DNA"/>
</dbReference>
<comment type="similarity">
    <text evidence="1">Belongs to the LysR transcriptional regulatory family.</text>
</comment>
<evidence type="ECO:0000256" key="2">
    <source>
        <dbReference type="ARBA" id="ARBA00023015"/>
    </source>
</evidence>
<dbReference type="Proteomes" id="UP001064262">
    <property type="component" value="Unassembled WGS sequence"/>
</dbReference>